<organism evidence="2">
    <name type="scientific">freshwater metagenome</name>
    <dbReference type="NCBI Taxonomy" id="449393"/>
    <lineage>
        <taxon>unclassified sequences</taxon>
        <taxon>metagenomes</taxon>
        <taxon>ecological metagenomes</taxon>
    </lineage>
</organism>
<dbReference type="AlphaFoldDB" id="A0A6J6D0B3"/>
<evidence type="ECO:0000313" key="2">
    <source>
        <dbReference type="EMBL" id="CAB4557202.1"/>
    </source>
</evidence>
<reference evidence="2" key="1">
    <citation type="submission" date="2020-05" db="EMBL/GenBank/DDBJ databases">
        <authorList>
            <person name="Chiriac C."/>
            <person name="Salcher M."/>
            <person name="Ghai R."/>
            <person name="Kavagutti S V."/>
        </authorList>
    </citation>
    <scope>NUCLEOTIDE SEQUENCE</scope>
</reference>
<dbReference type="SUPFAM" id="SSF53474">
    <property type="entry name" value="alpha/beta-Hydrolases"/>
    <property type="match status" value="1"/>
</dbReference>
<proteinExistence type="predicted"/>
<feature type="compositionally biased region" description="Basic and acidic residues" evidence="1">
    <location>
        <begin position="1"/>
        <end position="19"/>
    </location>
</feature>
<gene>
    <name evidence="2" type="ORF">UFOPK1493_01490</name>
</gene>
<dbReference type="InterPro" id="IPR029058">
    <property type="entry name" value="AB_hydrolase_fold"/>
</dbReference>
<accession>A0A6J6D0B3</accession>
<feature type="region of interest" description="Disordered" evidence="1">
    <location>
        <begin position="1"/>
        <end position="20"/>
    </location>
</feature>
<dbReference type="EMBL" id="CAEZSR010000045">
    <property type="protein sequence ID" value="CAB4557202.1"/>
    <property type="molecule type" value="Genomic_DNA"/>
</dbReference>
<sequence length="252" mass="25933">MTSGDDPGRDDPGRDEPGVARHTPLDALEVLASQDVMVGPALRHVEMYTMRGLLTLLWHEPAGDAVPPAALVLCGGAMGGLLGPGDALYHRLGVAWAERGVPVLRVSYRRPNDLDACCLDVAAAVQLAVGGAGAERVVVMGHSFGGAVAVRVGVGLDSVVAGVVTFATQSAGCEVAGGLAGRPLLLFHGTRDEILPIEASEMVRMIAGAGELVALPGDGHLLAKSDAIVWERLEEWLPPVLGLTPPADPAGD</sequence>
<name>A0A6J6D0B3_9ZZZZ</name>
<dbReference type="Gene3D" id="3.40.50.1820">
    <property type="entry name" value="alpha/beta hydrolase"/>
    <property type="match status" value="1"/>
</dbReference>
<evidence type="ECO:0000256" key="1">
    <source>
        <dbReference type="SAM" id="MobiDB-lite"/>
    </source>
</evidence>
<protein>
    <submittedName>
        <fullName evidence="2">Unannotated protein</fullName>
    </submittedName>
</protein>